<protein>
    <submittedName>
        <fullName evidence="1">Uncharacterized protein</fullName>
    </submittedName>
</protein>
<accession>A0AAV4RAC6</accession>
<keyword evidence="2" id="KW-1185">Reference proteome</keyword>
<evidence type="ECO:0000313" key="1">
    <source>
        <dbReference type="EMBL" id="GIY17999.1"/>
    </source>
</evidence>
<dbReference type="EMBL" id="BPLR01007571">
    <property type="protein sequence ID" value="GIY17999.1"/>
    <property type="molecule type" value="Genomic_DNA"/>
</dbReference>
<dbReference type="Proteomes" id="UP001054945">
    <property type="component" value="Unassembled WGS sequence"/>
</dbReference>
<comment type="caution">
    <text evidence="1">The sequence shown here is derived from an EMBL/GenBank/DDBJ whole genome shotgun (WGS) entry which is preliminary data.</text>
</comment>
<sequence>MIHGVRHTRASRCNAGDEKVLATSRGALISSRRSCPFVFSVECPVQATVAQVPWLQVNPQNKQSRPPKGVNRRW</sequence>
<evidence type="ECO:0000313" key="2">
    <source>
        <dbReference type="Proteomes" id="UP001054945"/>
    </source>
</evidence>
<organism evidence="1 2">
    <name type="scientific">Caerostris extrusa</name>
    <name type="common">Bark spider</name>
    <name type="synonym">Caerostris bankana</name>
    <dbReference type="NCBI Taxonomy" id="172846"/>
    <lineage>
        <taxon>Eukaryota</taxon>
        <taxon>Metazoa</taxon>
        <taxon>Ecdysozoa</taxon>
        <taxon>Arthropoda</taxon>
        <taxon>Chelicerata</taxon>
        <taxon>Arachnida</taxon>
        <taxon>Araneae</taxon>
        <taxon>Araneomorphae</taxon>
        <taxon>Entelegynae</taxon>
        <taxon>Araneoidea</taxon>
        <taxon>Araneidae</taxon>
        <taxon>Caerostris</taxon>
    </lineage>
</organism>
<dbReference type="AlphaFoldDB" id="A0AAV4RAC6"/>
<name>A0AAV4RAC6_CAEEX</name>
<reference evidence="1 2" key="1">
    <citation type="submission" date="2021-06" db="EMBL/GenBank/DDBJ databases">
        <title>Caerostris extrusa draft genome.</title>
        <authorList>
            <person name="Kono N."/>
            <person name="Arakawa K."/>
        </authorList>
    </citation>
    <scope>NUCLEOTIDE SEQUENCE [LARGE SCALE GENOMIC DNA]</scope>
</reference>
<proteinExistence type="predicted"/>
<gene>
    <name evidence="1" type="ORF">CEXT_613401</name>
</gene>